<dbReference type="PROSITE" id="PS51688">
    <property type="entry name" value="ICA"/>
    <property type="match status" value="1"/>
</dbReference>
<name>A0A420DGS5_9FLAO</name>
<feature type="coiled-coil region" evidence="1">
    <location>
        <begin position="505"/>
        <end position="532"/>
    </location>
</feature>
<dbReference type="AlphaFoldDB" id="A0A420DGS5"/>
<evidence type="ECO:0000313" key="4">
    <source>
        <dbReference type="EMBL" id="RKE92279.1"/>
    </source>
</evidence>
<dbReference type="InterPro" id="IPR036388">
    <property type="entry name" value="WH-like_DNA-bd_sf"/>
</dbReference>
<dbReference type="RefSeq" id="WP_120201834.1">
    <property type="nucleotide sequence ID" value="NZ_RAQJ01000004.1"/>
</dbReference>
<proteinExistence type="predicted"/>
<reference evidence="4 5" key="1">
    <citation type="submission" date="2018-09" db="EMBL/GenBank/DDBJ databases">
        <title>Genomic Encyclopedia of Archaeal and Bacterial Type Strains, Phase II (KMG-II): from individual species to whole genera.</title>
        <authorList>
            <person name="Goeker M."/>
        </authorList>
    </citation>
    <scope>NUCLEOTIDE SEQUENCE [LARGE SCALE GENOMIC DNA]</scope>
    <source>
        <strain evidence="4 5">DSM 26283</strain>
    </source>
</reference>
<evidence type="ECO:0000313" key="5">
    <source>
        <dbReference type="Proteomes" id="UP000284892"/>
    </source>
</evidence>
<feature type="signal peptide" evidence="2">
    <location>
        <begin position="1"/>
        <end position="26"/>
    </location>
</feature>
<organism evidence="4 5">
    <name type="scientific">Ichthyenterobacterium magnum</name>
    <dbReference type="NCBI Taxonomy" id="1230530"/>
    <lineage>
        <taxon>Bacteria</taxon>
        <taxon>Pseudomonadati</taxon>
        <taxon>Bacteroidota</taxon>
        <taxon>Flavobacteriia</taxon>
        <taxon>Flavobacteriales</taxon>
        <taxon>Flavobacteriaceae</taxon>
        <taxon>Ichthyenterobacterium</taxon>
    </lineage>
</organism>
<dbReference type="Proteomes" id="UP000284892">
    <property type="component" value="Unassembled WGS sequence"/>
</dbReference>
<dbReference type="EMBL" id="RAQJ01000004">
    <property type="protein sequence ID" value="RKE92279.1"/>
    <property type="molecule type" value="Genomic_DNA"/>
</dbReference>
<feature type="domain" description="Peptidase S74" evidence="3">
    <location>
        <begin position="421"/>
        <end position="512"/>
    </location>
</feature>
<sequence>MKTIINVSFKTAITAILLMLTVSIFAQEGINYQGVARDANGDLIVDTEITIDININEETPDGETRYSETHNITTDAHGVFSLVIGQGTPTFNTFNFVYWPAGSHFLNVWLNGTEVGTTQFTSVPYTLSIGKFQADKNGLTPIGTAGSIYIGQNAGFNEDLTGIRANIGFGSGALNKNTVGVSNVAIGADALYHNLEGVNNIALGLNAIYSNISGENNVAIGKGTLFNNSTGSHNIAIGDNALNSVNTGFSNIALGKDALMTNTSGITNVAIGKGALMNNNSAGSNVVIGANAGWQNVNGTRNVFLGNGAGAQEMGSHKLYIHNSTTQTPLIYGDFMSNLLGFNAKVGIGTQNPEAPLNVVDGTDADLSANSGQLLLGTVNGDNLIMDKNEIQARSNGSASILFLQQNGGDVYVGNAVVHASDKRLKRDINDISYGLNEVLQLRPTEYFWKERTQENKSLGLIAQEVNEVIKNVVTYDEKQDKYGVSYTELIPVLIKAIQEQQIIIDSQQKRNNRQSKDMADLESRLEVIESKLIQLAN</sequence>
<feature type="chain" id="PRO_5019472786" evidence="2">
    <location>
        <begin position="27"/>
        <end position="538"/>
    </location>
</feature>
<evidence type="ECO:0000259" key="3">
    <source>
        <dbReference type="PROSITE" id="PS51688"/>
    </source>
</evidence>
<accession>A0A420DGS5</accession>
<dbReference type="Pfam" id="PF13884">
    <property type="entry name" value="Peptidase_S74"/>
    <property type="match status" value="1"/>
</dbReference>
<keyword evidence="1" id="KW-0175">Coiled coil</keyword>
<keyword evidence="5" id="KW-1185">Reference proteome</keyword>
<comment type="caution">
    <text evidence="4">The sequence shown here is derived from an EMBL/GenBank/DDBJ whole genome shotgun (WGS) entry which is preliminary data.</text>
</comment>
<dbReference type="InterPro" id="IPR030392">
    <property type="entry name" value="S74_ICA"/>
</dbReference>
<dbReference type="Gene3D" id="1.10.10.10">
    <property type="entry name" value="Winged helix-like DNA-binding domain superfamily/Winged helix DNA-binding domain"/>
    <property type="match status" value="1"/>
</dbReference>
<gene>
    <name evidence="4" type="ORF">BXY80_2197</name>
</gene>
<dbReference type="OrthoDB" id="1488700at2"/>
<keyword evidence="2" id="KW-0732">Signal</keyword>
<evidence type="ECO:0000256" key="1">
    <source>
        <dbReference type="SAM" id="Coils"/>
    </source>
</evidence>
<protein>
    <submittedName>
        <fullName evidence="4">Endosialidase-like protein</fullName>
    </submittedName>
</protein>
<evidence type="ECO:0000256" key="2">
    <source>
        <dbReference type="SAM" id="SignalP"/>
    </source>
</evidence>